<dbReference type="RefSeq" id="YP_009031750.1">
    <property type="nucleotide sequence ID" value="NC_024139.1"/>
</dbReference>
<keyword evidence="7" id="KW-1185">Reference proteome</keyword>
<dbReference type="InterPro" id="IPR036157">
    <property type="entry name" value="dUTPase-like_sf"/>
</dbReference>
<sequence>MIKIKLTHPDCMPKIGSENAAGMDLRAFFGTNPAADLRAIAPGKSLMIDTGVAVEIPRGWFGLVVPRSSLGKRHLMIANTAGVIDSDYRGTIKMNLFNYGSEIQTLENFERLCQLVVVPHYSTHNFEIVDELGETDRGEGGFGSSGSR</sequence>
<dbReference type="OrthoDB" id="12539at10239"/>
<evidence type="ECO:0000313" key="7">
    <source>
        <dbReference type="Proteomes" id="UP000026908"/>
    </source>
</evidence>
<dbReference type="CDD" id="cd07557">
    <property type="entry name" value="trimeric_dUTPase"/>
    <property type="match status" value="1"/>
</dbReference>
<dbReference type="Pfam" id="PF00692">
    <property type="entry name" value="dUTPase"/>
    <property type="match status" value="1"/>
</dbReference>
<evidence type="ECO:0000256" key="3">
    <source>
        <dbReference type="ARBA" id="ARBA00022801"/>
    </source>
</evidence>
<dbReference type="GO" id="GO:0004170">
    <property type="term" value="F:dUTP diphosphatase activity"/>
    <property type="evidence" value="ECO:0007669"/>
    <property type="project" value="UniProtKB-EC"/>
</dbReference>
<evidence type="ECO:0000259" key="5">
    <source>
        <dbReference type="Pfam" id="PF00692"/>
    </source>
</evidence>
<name>A0A023MGZ9_9CAUD</name>
<evidence type="ECO:0000256" key="1">
    <source>
        <dbReference type="ARBA" id="ARBA00006581"/>
    </source>
</evidence>
<dbReference type="Gene3D" id="2.70.40.10">
    <property type="match status" value="1"/>
</dbReference>
<dbReference type="GO" id="GO:0046081">
    <property type="term" value="P:dUTP catabolic process"/>
    <property type="evidence" value="ECO:0007669"/>
    <property type="project" value="InterPro"/>
</dbReference>
<dbReference type="PANTHER" id="PTHR11241:SF0">
    <property type="entry name" value="DEOXYURIDINE 5'-TRIPHOSPHATE NUCLEOTIDOHYDROLASE"/>
    <property type="match status" value="1"/>
</dbReference>
<dbReference type="InterPro" id="IPR029054">
    <property type="entry name" value="dUTPase-like"/>
</dbReference>
<dbReference type="SUPFAM" id="SSF51283">
    <property type="entry name" value="dUTPase-like"/>
    <property type="match status" value="1"/>
</dbReference>
<dbReference type="KEGG" id="vg:19487096"/>
<protein>
    <recommendedName>
        <fullName evidence="2">dUTP diphosphatase</fullName>
        <ecNumber evidence="2">3.6.1.23</ecNumber>
    </recommendedName>
</protein>
<dbReference type="GO" id="GO:0000287">
    <property type="term" value="F:magnesium ion binding"/>
    <property type="evidence" value="ECO:0007669"/>
    <property type="project" value="InterPro"/>
</dbReference>
<evidence type="ECO:0000256" key="4">
    <source>
        <dbReference type="ARBA" id="ARBA00023080"/>
    </source>
</evidence>
<dbReference type="Proteomes" id="UP000026908">
    <property type="component" value="Segment"/>
</dbReference>
<dbReference type="NCBIfam" id="NF001862">
    <property type="entry name" value="PRK00601.1"/>
    <property type="match status" value="1"/>
</dbReference>
<dbReference type="EMBL" id="KJ190157">
    <property type="protein sequence ID" value="AHN83561.1"/>
    <property type="molecule type" value="Genomic_DNA"/>
</dbReference>
<dbReference type="EC" id="3.6.1.23" evidence="2"/>
<keyword evidence="3" id="KW-0378">Hydrolase</keyword>
<reference evidence="6 7" key="1">
    <citation type="journal article" date="2014" name="Genome Announc.">
        <title>Complete Genome Sequences of Two Escherichia coli O157:H7 Phages Effective in Limiting Contamination of Food Products.</title>
        <authorList>
            <person name="Hong Y."/>
            <person name="Pan Y."/>
            <person name="Harman N.J."/>
            <person name="Ebner P.D."/>
        </authorList>
    </citation>
    <scope>NUCLEOTIDE SEQUENCE [LARGE SCALE GENOMIC DNA]</scope>
</reference>
<evidence type="ECO:0000313" key="6">
    <source>
        <dbReference type="EMBL" id="AHN83561.1"/>
    </source>
</evidence>
<evidence type="ECO:0000256" key="2">
    <source>
        <dbReference type="ARBA" id="ARBA00012379"/>
    </source>
</evidence>
<feature type="domain" description="dUTPase-like" evidence="5">
    <location>
        <begin position="12"/>
        <end position="146"/>
    </location>
</feature>
<dbReference type="GO" id="GO:0006226">
    <property type="term" value="P:dUMP biosynthetic process"/>
    <property type="evidence" value="ECO:0007669"/>
    <property type="project" value="InterPro"/>
</dbReference>
<proteinExistence type="inferred from homology"/>
<dbReference type="InterPro" id="IPR008181">
    <property type="entry name" value="dUTPase"/>
</dbReference>
<dbReference type="GeneID" id="19487096"/>
<dbReference type="InterPro" id="IPR033704">
    <property type="entry name" value="dUTPase_trimeric"/>
</dbReference>
<organism evidence="6 7">
    <name type="scientific">Escherichia phage vB_EcoS_FFH_1</name>
    <dbReference type="NCBI Taxonomy" id="1446489"/>
    <lineage>
        <taxon>Viruses</taxon>
        <taxon>Duplodnaviria</taxon>
        <taxon>Heunggongvirae</taxon>
        <taxon>Uroviricota</taxon>
        <taxon>Caudoviricetes</taxon>
        <taxon>Demerecviridae</taxon>
        <taxon>Markadamsvirinae</taxon>
        <taxon>Tequintavirus</taxon>
        <taxon>Tequintavirus FFH1</taxon>
    </lineage>
</organism>
<accession>A0A023MGZ9</accession>
<keyword evidence="4" id="KW-0546">Nucleotide metabolism</keyword>
<comment type="similarity">
    <text evidence="1">Belongs to the dUTPase family.</text>
</comment>
<dbReference type="NCBIfam" id="TIGR00576">
    <property type="entry name" value="dut"/>
    <property type="match status" value="1"/>
</dbReference>
<dbReference type="PANTHER" id="PTHR11241">
    <property type="entry name" value="DEOXYURIDINE 5'-TRIPHOSPHATE NUCLEOTIDOHYDROLASE"/>
    <property type="match status" value="1"/>
</dbReference>